<gene>
    <name evidence="1" type="ORF">BN7_5707</name>
</gene>
<comment type="caution">
    <text evidence="1">The sequence shown here is derived from an EMBL/GenBank/DDBJ whole genome shotgun (WGS) entry which is preliminary data.</text>
</comment>
<dbReference type="Proteomes" id="UP000009328">
    <property type="component" value="Unassembled WGS sequence"/>
</dbReference>
<dbReference type="InParanoid" id="K0KXB0"/>
<evidence type="ECO:0000313" key="2">
    <source>
        <dbReference type="Proteomes" id="UP000009328"/>
    </source>
</evidence>
<sequence>MSFDHYDTILSSNLFLQTPLVEQVVVPDDQVQDDASDNNQYQTIIKTIKNFNSEEHHDSVNEYRLLISTANQARDLIIQQDTIKTKDQLQLIFKLWNIRLTLLVISGELQLSQQESKRLSIAINKAVRLKEPNLNKNLVPSNVSIFGDDIPLSLKILIIRLKSIGPNITLSTEYYLILWELRQRFLDQVNEQDEIQLKLEILSYSIASNLIAKREYSTFLTQADSIINTIQQQDSSILQTQFNDKISILAVLISFIKGDWDLANYYFEKISTMESFTNKIKSLEYILQTVDPVLDPKRTKTNPEIKESINLNNIKTIDDLFELIKDQRITGRILCSLCAYFELQLRSSLSSSSTNDLFESSLNDNDELTAELLKIWLKNPNKLYGFE</sequence>
<accession>K0KXB0</accession>
<keyword evidence="2" id="KW-1185">Reference proteome</keyword>
<protein>
    <submittedName>
        <fullName evidence="1">Uncharacterized protein</fullName>
    </submittedName>
</protein>
<evidence type="ECO:0000313" key="1">
    <source>
        <dbReference type="EMBL" id="CCH46119.1"/>
    </source>
</evidence>
<dbReference type="AlphaFoldDB" id="K0KXB0"/>
<dbReference type="HOGENOM" id="CLU_714121_0_0_1"/>
<reference evidence="1 2" key="1">
    <citation type="journal article" date="2012" name="Eukaryot. Cell">
        <title>Draft genome sequence of Wickerhamomyces ciferrii NRRL Y-1031 F-60-10.</title>
        <authorList>
            <person name="Schneider J."/>
            <person name="Andrea H."/>
            <person name="Blom J."/>
            <person name="Jaenicke S."/>
            <person name="Ruckert C."/>
            <person name="Schorsch C."/>
            <person name="Szczepanowski R."/>
            <person name="Farwick M."/>
            <person name="Goesmann A."/>
            <person name="Puhler A."/>
            <person name="Schaffer S."/>
            <person name="Tauch A."/>
            <person name="Kohler T."/>
            <person name="Brinkrolf K."/>
        </authorList>
    </citation>
    <scope>NUCLEOTIDE SEQUENCE [LARGE SCALE GENOMIC DNA]</scope>
    <source>
        <strain evidence="2">ATCC 14091 / BCRC 22168 / CBS 111 / JCM 3599 / NBRC 0793 / NRRL Y-1031 F-60-10</strain>
    </source>
</reference>
<dbReference type="eggNOG" id="ENOG502SEXP">
    <property type="taxonomic scope" value="Eukaryota"/>
</dbReference>
<dbReference type="EMBL" id="CAIF01000230">
    <property type="protein sequence ID" value="CCH46119.1"/>
    <property type="molecule type" value="Genomic_DNA"/>
</dbReference>
<organism evidence="1 2">
    <name type="scientific">Wickerhamomyces ciferrii (strain ATCC 14091 / BCRC 22168 / CBS 111 / JCM 3599 / NBRC 0793 / NRRL Y-1031 F-60-10)</name>
    <name type="common">Yeast</name>
    <name type="synonym">Pichia ciferrii</name>
    <dbReference type="NCBI Taxonomy" id="1206466"/>
    <lineage>
        <taxon>Eukaryota</taxon>
        <taxon>Fungi</taxon>
        <taxon>Dikarya</taxon>
        <taxon>Ascomycota</taxon>
        <taxon>Saccharomycotina</taxon>
        <taxon>Saccharomycetes</taxon>
        <taxon>Phaffomycetales</taxon>
        <taxon>Wickerhamomycetaceae</taxon>
        <taxon>Wickerhamomyces</taxon>
    </lineage>
</organism>
<proteinExistence type="predicted"/>
<name>K0KXB0_WICCF</name>